<dbReference type="SMART" id="SM00530">
    <property type="entry name" value="HTH_XRE"/>
    <property type="match status" value="1"/>
</dbReference>
<proteinExistence type="predicted"/>
<gene>
    <name evidence="3" type="primary">higA</name>
    <name evidence="3" type="ORF">CQW49_15410</name>
</gene>
<dbReference type="STRING" id="595536.GCA_000178815_02100"/>
<dbReference type="Pfam" id="PF01381">
    <property type="entry name" value="HTH_3"/>
    <property type="match status" value="1"/>
</dbReference>
<dbReference type="PROSITE" id="PS50943">
    <property type="entry name" value="HTH_CROC1"/>
    <property type="match status" value="1"/>
</dbReference>
<dbReference type="GO" id="GO:0003677">
    <property type="term" value="F:DNA binding"/>
    <property type="evidence" value="ECO:0007669"/>
    <property type="project" value="UniProtKB-KW"/>
</dbReference>
<dbReference type="KEGG" id="mtw:CQW49_15410"/>
<dbReference type="Gene3D" id="1.10.260.40">
    <property type="entry name" value="lambda repressor-like DNA-binding domains"/>
    <property type="match status" value="1"/>
</dbReference>
<keyword evidence="1" id="KW-0238">DNA-binding</keyword>
<evidence type="ECO:0000256" key="1">
    <source>
        <dbReference type="ARBA" id="ARBA00023125"/>
    </source>
</evidence>
<reference evidence="4" key="1">
    <citation type="submission" date="2017-10" db="EMBL/GenBank/DDBJ databases">
        <title>Completed PacBio SMRT sequence of Methylosinus trichosporium OB3b reveals presence of a third large plasmid.</title>
        <authorList>
            <person name="Charles T.C."/>
            <person name="Lynch M.D.J."/>
            <person name="Heil J.R."/>
            <person name="Cheng J."/>
        </authorList>
    </citation>
    <scope>NUCLEOTIDE SEQUENCE [LARGE SCALE GENOMIC DNA]</scope>
    <source>
        <strain evidence="4">OB3b</strain>
    </source>
</reference>
<sequence length="108" mass="11696">MTTKSADIFEAPPGGFRFGPIHPGRTLAAELKARGISAHALALSLRVPANRISEIVAGKRGVTAETALRLARYLGTSAAFWMNLQSKYDLEIAERDFGERIRAEVEAA</sequence>
<keyword evidence="4" id="KW-1185">Reference proteome</keyword>
<dbReference type="InterPro" id="IPR013430">
    <property type="entry name" value="Toxin_antidote_HigA"/>
</dbReference>
<dbReference type="Proteomes" id="UP000230709">
    <property type="component" value="Chromosome"/>
</dbReference>
<dbReference type="CDD" id="cd00093">
    <property type="entry name" value="HTH_XRE"/>
    <property type="match status" value="1"/>
</dbReference>
<dbReference type="SUPFAM" id="SSF47413">
    <property type="entry name" value="lambda repressor-like DNA-binding domains"/>
    <property type="match status" value="1"/>
</dbReference>
<dbReference type="InterPro" id="IPR010982">
    <property type="entry name" value="Lambda_DNA-bd_dom_sf"/>
</dbReference>
<accession>A0A2D2D2B8</accession>
<evidence type="ECO:0000259" key="2">
    <source>
        <dbReference type="PROSITE" id="PS50943"/>
    </source>
</evidence>
<protein>
    <submittedName>
        <fullName evidence="3">Addiction module antidote protein, HigA family</fullName>
    </submittedName>
</protein>
<dbReference type="InterPro" id="IPR001387">
    <property type="entry name" value="Cro/C1-type_HTH"/>
</dbReference>
<evidence type="ECO:0000313" key="3">
    <source>
        <dbReference type="EMBL" id="ATQ69106.1"/>
    </source>
</evidence>
<dbReference type="RefSeq" id="WP_003615038.1">
    <property type="nucleotide sequence ID" value="NZ_ADVE02000001.1"/>
</dbReference>
<dbReference type="NCBIfam" id="TIGR02607">
    <property type="entry name" value="antidote_HigA"/>
    <property type="match status" value="1"/>
</dbReference>
<feature type="domain" description="HTH cro/C1-type" evidence="2">
    <location>
        <begin position="27"/>
        <end position="81"/>
    </location>
</feature>
<name>A0A2D2D2B8_METT3</name>
<dbReference type="AlphaFoldDB" id="A0A2D2D2B8"/>
<organism evidence="3 4">
    <name type="scientific">Methylosinus trichosporium (strain ATCC 35070 / NCIMB 11131 / UNIQEM 75 / OB3b)</name>
    <dbReference type="NCBI Taxonomy" id="595536"/>
    <lineage>
        <taxon>Bacteria</taxon>
        <taxon>Pseudomonadati</taxon>
        <taxon>Pseudomonadota</taxon>
        <taxon>Alphaproteobacteria</taxon>
        <taxon>Hyphomicrobiales</taxon>
        <taxon>Methylocystaceae</taxon>
        <taxon>Methylosinus</taxon>
    </lineage>
</organism>
<evidence type="ECO:0000313" key="4">
    <source>
        <dbReference type="Proteomes" id="UP000230709"/>
    </source>
</evidence>
<dbReference type="PANTHER" id="PTHR36924">
    <property type="entry name" value="ANTITOXIN HIGA-1"/>
    <property type="match status" value="1"/>
</dbReference>
<dbReference type="EMBL" id="CP023737">
    <property type="protein sequence ID" value="ATQ69106.1"/>
    <property type="molecule type" value="Genomic_DNA"/>
</dbReference>
<dbReference type="PANTHER" id="PTHR36924:SF1">
    <property type="entry name" value="ANTITOXIN HIGA-1"/>
    <property type="match status" value="1"/>
</dbReference>